<name>A0A6A6Q9Q4_9PEZI</name>
<dbReference type="SMART" id="SM00248">
    <property type="entry name" value="ANK"/>
    <property type="match status" value="4"/>
</dbReference>
<dbReference type="Gene3D" id="1.25.40.20">
    <property type="entry name" value="Ankyrin repeat-containing domain"/>
    <property type="match status" value="2"/>
</dbReference>
<accession>A0A6A6Q9Q4</accession>
<reference evidence="1" key="1">
    <citation type="journal article" date="2020" name="Stud. Mycol.">
        <title>101 Dothideomycetes genomes: a test case for predicting lifestyles and emergence of pathogens.</title>
        <authorList>
            <person name="Haridas S."/>
            <person name="Albert R."/>
            <person name="Binder M."/>
            <person name="Bloem J."/>
            <person name="Labutti K."/>
            <person name="Salamov A."/>
            <person name="Andreopoulos B."/>
            <person name="Baker S."/>
            <person name="Barry K."/>
            <person name="Bills G."/>
            <person name="Bluhm B."/>
            <person name="Cannon C."/>
            <person name="Castanera R."/>
            <person name="Culley D."/>
            <person name="Daum C."/>
            <person name="Ezra D."/>
            <person name="Gonzalez J."/>
            <person name="Henrissat B."/>
            <person name="Kuo A."/>
            <person name="Liang C."/>
            <person name="Lipzen A."/>
            <person name="Lutzoni F."/>
            <person name="Magnuson J."/>
            <person name="Mondo S."/>
            <person name="Nolan M."/>
            <person name="Ohm R."/>
            <person name="Pangilinan J."/>
            <person name="Park H.-J."/>
            <person name="Ramirez L."/>
            <person name="Alfaro M."/>
            <person name="Sun H."/>
            <person name="Tritt A."/>
            <person name="Yoshinaga Y."/>
            <person name="Zwiers L.-H."/>
            <person name="Turgeon B."/>
            <person name="Goodwin S."/>
            <person name="Spatafora J."/>
            <person name="Crous P."/>
            <person name="Grigoriev I."/>
        </authorList>
    </citation>
    <scope>NUCLEOTIDE SEQUENCE</scope>
    <source>
        <strain evidence="1">CBS 269.34</strain>
    </source>
</reference>
<dbReference type="PANTHER" id="PTHR46224">
    <property type="entry name" value="ANKYRIN REPEAT FAMILY PROTEIN"/>
    <property type="match status" value="1"/>
</dbReference>
<dbReference type="OrthoDB" id="3799861at2759"/>
<gene>
    <name evidence="1" type="ORF">BU16DRAFT_545352</name>
</gene>
<dbReference type="InterPro" id="IPR036770">
    <property type="entry name" value="Ankyrin_rpt-contain_sf"/>
</dbReference>
<dbReference type="EMBL" id="MU004202">
    <property type="protein sequence ID" value="KAF2488706.1"/>
    <property type="molecule type" value="Genomic_DNA"/>
</dbReference>
<dbReference type="AlphaFoldDB" id="A0A6A6Q9Q4"/>
<dbReference type="PANTHER" id="PTHR46224:SF64">
    <property type="entry name" value="IQ MOTIF AND ANKYRIN REPEAT DOMAIN-CONTAINING PROTEIN 1"/>
    <property type="match status" value="1"/>
</dbReference>
<sequence>MAAAKIPLEILRNILEQAVLVRDLKRSLRLRLVSKLWKSEVEEAVCVTGVVHLGLGLTVPSRLRSICSKAKDPQFCETYSSAEQSAASSKMRWTVEQLCLKRGLSNDEKTRRTVMADLFMCCNFDDRYDVAPRFEGCNNLLAAAAHMGFLDVVKAVVDEIRRMGTHRPGEHEPHVLEEGSNFGSPYRVAARKGHYDIVDYLLRNGLSFAYDRLSYNHEEAMLDILEEAARSCDSRMLQCALEALAPLYQSVSVPDYGPIASLDSEIASTGMTGKDVYVQLWDLNGPVRADNPAFNDAGRRRSPPVLFEGVKETISITQRLLGGEETNRLATATLVEKMEMYLKHACRWGTPDLVRLLLANHVRPTDDDLENALLRGQVVMSSLLIDHGATLHDFVPTWIYSSNIGSTTRVQVPSPVIGAVLLEHNGMLRLLHGIVPVANFKRPEVSGLALKLAAENGLESMVEWLLKEGVPLHGSSCGLGPGLETFQADEDMLCFLARATGKPVAELKEYQECWHC</sequence>
<dbReference type="InterPro" id="IPR051616">
    <property type="entry name" value="Cul2-RING_E3_ligase_SR"/>
</dbReference>
<proteinExistence type="predicted"/>
<evidence type="ECO:0008006" key="3">
    <source>
        <dbReference type="Google" id="ProtNLM"/>
    </source>
</evidence>
<dbReference type="SUPFAM" id="SSF48403">
    <property type="entry name" value="Ankyrin repeat"/>
    <property type="match status" value="1"/>
</dbReference>
<evidence type="ECO:0000313" key="2">
    <source>
        <dbReference type="Proteomes" id="UP000799750"/>
    </source>
</evidence>
<organism evidence="1 2">
    <name type="scientific">Lophium mytilinum</name>
    <dbReference type="NCBI Taxonomy" id="390894"/>
    <lineage>
        <taxon>Eukaryota</taxon>
        <taxon>Fungi</taxon>
        <taxon>Dikarya</taxon>
        <taxon>Ascomycota</taxon>
        <taxon>Pezizomycotina</taxon>
        <taxon>Dothideomycetes</taxon>
        <taxon>Pleosporomycetidae</taxon>
        <taxon>Mytilinidiales</taxon>
        <taxon>Mytilinidiaceae</taxon>
        <taxon>Lophium</taxon>
    </lineage>
</organism>
<dbReference type="InterPro" id="IPR002110">
    <property type="entry name" value="Ankyrin_rpt"/>
</dbReference>
<dbReference type="Proteomes" id="UP000799750">
    <property type="component" value="Unassembled WGS sequence"/>
</dbReference>
<protein>
    <recommendedName>
        <fullName evidence="3">Ankyrin</fullName>
    </recommendedName>
</protein>
<keyword evidence="2" id="KW-1185">Reference proteome</keyword>
<evidence type="ECO:0000313" key="1">
    <source>
        <dbReference type="EMBL" id="KAF2488706.1"/>
    </source>
</evidence>